<evidence type="ECO:0000313" key="6">
    <source>
        <dbReference type="Proteomes" id="UP000292702"/>
    </source>
</evidence>
<name>A0A4V2MV26_9APHY</name>
<dbReference type="EMBL" id="RWJN01000541">
    <property type="protein sequence ID" value="TCD60807.1"/>
    <property type="molecule type" value="Genomic_DNA"/>
</dbReference>
<dbReference type="PANTHER" id="PTHR43976:SF16">
    <property type="entry name" value="SHORT-CHAIN DEHYDROGENASE_REDUCTASE FAMILY PROTEIN"/>
    <property type="match status" value="1"/>
</dbReference>
<protein>
    <submittedName>
        <fullName evidence="5">Uncharacterized protein</fullName>
    </submittedName>
</protein>
<dbReference type="STRING" id="92696.A0A4V2MV26"/>
<dbReference type="InterPro" id="IPR051911">
    <property type="entry name" value="SDR_oxidoreductase"/>
</dbReference>
<dbReference type="GO" id="GO:0016491">
    <property type="term" value="F:oxidoreductase activity"/>
    <property type="evidence" value="ECO:0007669"/>
    <property type="project" value="UniProtKB-KW"/>
</dbReference>
<evidence type="ECO:0000256" key="3">
    <source>
        <dbReference type="ARBA" id="ARBA00023002"/>
    </source>
</evidence>
<dbReference type="InterPro" id="IPR020904">
    <property type="entry name" value="Sc_DH/Rdtase_CS"/>
</dbReference>
<proteinExistence type="inferred from homology"/>
<evidence type="ECO:0000256" key="1">
    <source>
        <dbReference type="ARBA" id="ARBA00006484"/>
    </source>
</evidence>
<dbReference type="Gene3D" id="3.40.50.720">
    <property type="entry name" value="NAD(P)-binding Rossmann-like Domain"/>
    <property type="match status" value="1"/>
</dbReference>
<evidence type="ECO:0000256" key="2">
    <source>
        <dbReference type="ARBA" id="ARBA00022857"/>
    </source>
</evidence>
<sequence length="290" mass="31889">MTSQQQPKVWFVTGSSTGLGRCLVEYLLDKNEIVVATLRKPDVLADLKTKYPTTQILILPLDVTVRSEVDAAFDQVKAIFGRLDVVVNNAGWAMMGEVEDAAEDVARSLFECNFWAAAYISTKAVKFFREVNKPGVGGRLINVSSVTGLHPFPTTAYYCASKYALEALTQALAAELDPEWKIKITLVEPGHTETSVTDNTKEAPIHPAYNKPGLPSVDFRKIVAERKPGGGGDPKKLVAKWYELAQLADPPMRLPLGQDALYMARAQIAALTKNLDEVESWSADLTFDKE</sequence>
<evidence type="ECO:0000256" key="4">
    <source>
        <dbReference type="RuleBase" id="RU000363"/>
    </source>
</evidence>
<accession>A0A4V2MV26</accession>
<dbReference type="OrthoDB" id="1274115at2759"/>
<reference evidence="5 6" key="1">
    <citation type="submission" date="2018-11" db="EMBL/GenBank/DDBJ databases">
        <title>Genome assembly of Steccherinum ochraceum LE-BIN_3174, the white-rot fungus of the Steccherinaceae family (The Residual Polyporoid clade, Polyporales, Basidiomycota).</title>
        <authorList>
            <person name="Fedorova T.V."/>
            <person name="Glazunova O.A."/>
            <person name="Landesman E.O."/>
            <person name="Moiseenko K.V."/>
            <person name="Psurtseva N.V."/>
            <person name="Savinova O.S."/>
            <person name="Shakhova N.V."/>
            <person name="Tyazhelova T.V."/>
            <person name="Vasina D.V."/>
        </authorList>
    </citation>
    <scope>NUCLEOTIDE SEQUENCE [LARGE SCALE GENOMIC DNA]</scope>
    <source>
        <strain evidence="5 6">LE-BIN_3174</strain>
    </source>
</reference>
<dbReference type="CDD" id="cd05374">
    <property type="entry name" value="17beta-HSD-like_SDR_c"/>
    <property type="match status" value="1"/>
</dbReference>
<dbReference type="Proteomes" id="UP000292702">
    <property type="component" value="Unassembled WGS sequence"/>
</dbReference>
<dbReference type="AlphaFoldDB" id="A0A4V2MV26"/>
<keyword evidence="2" id="KW-0521">NADP</keyword>
<evidence type="ECO:0000313" key="5">
    <source>
        <dbReference type="EMBL" id="TCD60807.1"/>
    </source>
</evidence>
<dbReference type="InterPro" id="IPR036291">
    <property type="entry name" value="NAD(P)-bd_dom_sf"/>
</dbReference>
<comment type="caution">
    <text evidence="5">The sequence shown here is derived from an EMBL/GenBank/DDBJ whole genome shotgun (WGS) entry which is preliminary data.</text>
</comment>
<keyword evidence="6" id="KW-1185">Reference proteome</keyword>
<dbReference type="PANTHER" id="PTHR43976">
    <property type="entry name" value="SHORT CHAIN DEHYDROGENASE"/>
    <property type="match status" value="1"/>
</dbReference>
<comment type="similarity">
    <text evidence="1 4">Belongs to the short-chain dehydrogenases/reductases (SDR) family.</text>
</comment>
<dbReference type="PRINTS" id="PR00080">
    <property type="entry name" value="SDRFAMILY"/>
</dbReference>
<keyword evidence="3" id="KW-0560">Oxidoreductase</keyword>
<organism evidence="5 6">
    <name type="scientific">Steccherinum ochraceum</name>
    <dbReference type="NCBI Taxonomy" id="92696"/>
    <lineage>
        <taxon>Eukaryota</taxon>
        <taxon>Fungi</taxon>
        <taxon>Dikarya</taxon>
        <taxon>Basidiomycota</taxon>
        <taxon>Agaricomycotina</taxon>
        <taxon>Agaricomycetes</taxon>
        <taxon>Polyporales</taxon>
        <taxon>Steccherinaceae</taxon>
        <taxon>Steccherinum</taxon>
    </lineage>
</organism>
<dbReference type="PROSITE" id="PS00061">
    <property type="entry name" value="ADH_SHORT"/>
    <property type="match status" value="1"/>
</dbReference>
<dbReference type="SUPFAM" id="SSF51735">
    <property type="entry name" value="NAD(P)-binding Rossmann-fold domains"/>
    <property type="match status" value="1"/>
</dbReference>
<dbReference type="InterPro" id="IPR002347">
    <property type="entry name" value="SDR_fam"/>
</dbReference>
<gene>
    <name evidence="5" type="ORF">EIP91_009492</name>
</gene>
<dbReference type="PRINTS" id="PR00081">
    <property type="entry name" value="GDHRDH"/>
</dbReference>
<dbReference type="Pfam" id="PF00106">
    <property type="entry name" value="adh_short"/>
    <property type="match status" value="1"/>
</dbReference>